<sequence>MRTLQLLLHMAAIFPAFSAYEIKLTIGNGLIVTDGNRTIVSNVALLTGSKNTTTSALKNTTQGLSYRFITPTIVKVQLNTTNNFHGARFSDSPNAHTFGVWEYPFNNQITNKGVSFDLKGVANNPGINWANARAPFYFSSAGYGVYADTLKMGSYDFSTPGEVQFIFNSSSLVYYIILPTSPNNFKSIIEQYTGLSARSEVPPISAYGPTFWSDDFTQDFHGNVTNAAGNILDVVDNLNEHEIRASATFADRPYGTGNRSWGNFDFDPQQYPDPPGLIKTLSARGFDFQVWISNRGQCCNTEIYNTGLENKWLFEGLSPVGALGPALNLSITEAYDYFEKRLSVFPSLGVKGYKIDRGEEGEYPDYIQNEQTSLFIKLAYDTMVKKWGASNFYNFARSATDRDRKYTAIWNGDSHASFTGLAYSVASGIRSGLISFSIWGSDTGGYTRDGGALSPTEDVWKRWMWFSAFSPVYEIMVGTGHTPWYSPYTKSTIDVLRQTTDLHHELIPYIRTYAYHASKTGIPIMRALFLEAPADAKAFEVNDQYFFGDGLMVAPIVTEGGRREVYFPVGPSKKYLNYWNFVNKTVHDAGTTATVTMDTTSIPVYIVQGAIIVRGDIHRGNLYWLYDNESWESRLQINVYPSYDVPSSVQTIIVGEGKEQREVEIRLITDRAKKEVRVEYGAVGPRVELSSYAGRNGINTRLDEEGGVVVMREVTPLF</sequence>
<evidence type="ECO:0000259" key="4">
    <source>
        <dbReference type="Pfam" id="PF01055"/>
    </source>
</evidence>
<evidence type="ECO:0000256" key="1">
    <source>
        <dbReference type="ARBA" id="ARBA00007806"/>
    </source>
</evidence>
<feature type="chain" id="PRO_5025489084" evidence="3">
    <location>
        <begin position="20"/>
        <end position="718"/>
    </location>
</feature>
<dbReference type="SUPFAM" id="SSF51445">
    <property type="entry name" value="(Trans)glycosidases"/>
    <property type="match status" value="1"/>
</dbReference>
<dbReference type="InterPro" id="IPR017853">
    <property type="entry name" value="GH"/>
</dbReference>
<dbReference type="PANTHER" id="PTHR43863:SF2">
    <property type="entry name" value="MALTASE-GLUCOAMYLASE"/>
    <property type="match status" value="1"/>
</dbReference>
<keyword evidence="3" id="KW-0732">Signal</keyword>
<dbReference type="SUPFAM" id="SSF51011">
    <property type="entry name" value="Glycosyl hydrolase domain"/>
    <property type="match status" value="1"/>
</dbReference>
<accession>A0A6A5W3T7</accession>
<evidence type="ECO:0000313" key="7">
    <source>
        <dbReference type="Proteomes" id="UP000799779"/>
    </source>
</evidence>
<keyword evidence="2" id="KW-0326">Glycosidase</keyword>
<dbReference type="GO" id="GO:0004553">
    <property type="term" value="F:hydrolase activity, hydrolyzing O-glycosyl compounds"/>
    <property type="evidence" value="ECO:0007669"/>
    <property type="project" value="InterPro"/>
</dbReference>
<protein>
    <submittedName>
        <fullName evidence="6">Glycoside hydrolase family 31 protein</fullName>
    </submittedName>
</protein>
<keyword evidence="7" id="KW-1185">Reference proteome</keyword>
<dbReference type="PANTHER" id="PTHR43863">
    <property type="entry name" value="HYDROLASE, PUTATIVE (AFU_ORTHOLOGUE AFUA_1G03140)-RELATED"/>
    <property type="match status" value="1"/>
</dbReference>
<dbReference type="Gene3D" id="2.60.40.1180">
    <property type="entry name" value="Golgi alpha-mannosidase II"/>
    <property type="match status" value="1"/>
</dbReference>
<organism evidence="6 7">
    <name type="scientific">Amniculicola lignicola CBS 123094</name>
    <dbReference type="NCBI Taxonomy" id="1392246"/>
    <lineage>
        <taxon>Eukaryota</taxon>
        <taxon>Fungi</taxon>
        <taxon>Dikarya</taxon>
        <taxon>Ascomycota</taxon>
        <taxon>Pezizomycotina</taxon>
        <taxon>Dothideomycetes</taxon>
        <taxon>Pleosporomycetidae</taxon>
        <taxon>Pleosporales</taxon>
        <taxon>Amniculicolaceae</taxon>
        <taxon>Amniculicola</taxon>
    </lineage>
</organism>
<dbReference type="OrthoDB" id="10070917at2759"/>
<gene>
    <name evidence="6" type="ORF">P154DRAFT_588096</name>
</gene>
<dbReference type="GO" id="GO:0005975">
    <property type="term" value="P:carbohydrate metabolic process"/>
    <property type="evidence" value="ECO:0007669"/>
    <property type="project" value="InterPro"/>
</dbReference>
<comment type="similarity">
    <text evidence="1 2">Belongs to the glycosyl hydrolase 31 family.</text>
</comment>
<dbReference type="InterPro" id="IPR000322">
    <property type="entry name" value="Glyco_hydro_31_TIM"/>
</dbReference>
<dbReference type="SUPFAM" id="SSF74650">
    <property type="entry name" value="Galactose mutarotase-like"/>
    <property type="match status" value="1"/>
</dbReference>
<evidence type="ECO:0000313" key="6">
    <source>
        <dbReference type="EMBL" id="KAF1993805.1"/>
    </source>
</evidence>
<feature type="domain" description="Glycosyl hydrolase family 31 C-terminal" evidence="5">
    <location>
        <begin position="521"/>
        <end position="612"/>
    </location>
</feature>
<dbReference type="EMBL" id="ML977685">
    <property type="protein sequence ID" value="KAF1993805.1"/>
    <property type="molecule type" value="Genomic_DNA"/>
</dbReference>
<evidence type="ECO:0000259" key="5">
    <source>
        <dbReference type="Pfam" id="PF21365"/>
    </source>
</evidence>
<dbReference type="Gene3D" id="2.60.40.1760">
    <property type="entry name" value="glycosyl hydrolase (family 31)"/>
    <property type="match status" value="1"/>
</dbReference>
<dbReference type="Gene3D" id="3.20.20.80">
    <property type="entry name" value="Glycosidases"/>
    <property type="match status" value="1"/>
</dbReference>
<dbReference type="Pfam" id="PF21365">
    <property type="entry name" value="Glyco_hydro_31_3rd"/>
    <property type="match status" value="1"/>
</dbReference>
<dbReference type="InterPro" id="IPR048395">
    <property type="entry name" value="Glyco_hydro_31_C"/>
</dbReference>
<dbReference type="AlphaFoldDB" id="A0A6A5W3T7"/>
<name>A0A6A5W3T7_9PLEO</name>
<proteinExistence type="inferred from homology"/>
<keyword evidence="2 6" id="KW-0378">Hydrolase</keyword>
<dbReference type="Pfam" id="PF01055">
    <property type="entry name" value="Glyco_hydro_31_2nd"/>
    <property type="match status" value="1"/>
</dbReference>
<dbReference type="InterPro" id="IPR051816">
    <property type="entry name" value="Glycosyl_Hydrolase_31"/>
</dbReference>
<evidence type="ECO:0000256" key="2">
    <source>
        <dbReference type="RuleBase" id="RU361185"/>
    </source>
</evidence>
<dbReference type="InterPro" id="IPR011013">
    <property type="entry name" value="Gal_mutarotase_sf_dom"/>
</dbReference>
<dbReference type="CDD" id="cd14752">
    <property type="entry name" value="GH31_N"/>
    <property type="match status" value="1"/>
</dbReference>
<feature type="domain" description="Glycoside hydrolase family 31 TIM barrel" evidence="4">
    <location>
        <begin position="212"/>
        <end position="512"/>
    </location>
</feature>
<reference evidence="6" key="1">
    <citation type="journal article" date="2020" name="Stud. Mycol.">
        <title>101 Dothideomycetes genomes: a test case for predicting lifestyles and emergence of pathogens.</title>
        <authorList>
            <person name="Haridas S."/>
            <person name="Albert R."/>
            <person name="Binder M."/>
            <person name="Bloem J."/>
            <person name="Labutti K."/>
            <person name="Salamov A."/>
            <person name="Andreopoulos B."/>
            <person name="Baker S."/>
            <person name="Barry K."/>
            <person name="Bills G."/>
            <person name="Bluhm B."/>
            <person name="Cannon C."/>
            <person name="Castanera R."/>
            <person name="Culley D."/>
            <person name="Daum C."/>
            <person name="Ezra D."/>
            <person name="Gonzalez J."/>
            <person name="Henrissat B."/>
            <person name="Kuo A."/>
            <person name="Liang C."/>
            <person name="Lipzen A."/>
            <person name="Lutzoni F."/>
            <person name="Magnuson J."/>
            <person name="Mondo S."/>
            <person name="Nolan M."/>
            <person name="Ohm R."/>
            <person name="Pangilinan J."/>
            <person name="Park H.-J."/>
            <person name="Ramirez L."/>
            <person name="Alfaro M."/>
            <person name="Sun H."/>
            <person name="Tritt A."/>
            <person name="Yoshinaga Y."/>
            <person name="Zwiers L.-H."/>
            <person name="Turgeon B."/>
            <person name="Goodwin S."/>
            <person name="Spatafora J."/>
            <person name="Crous P."/>
            <person name="Grigoriev I."/>
        </authorList>
    </citation>
    <scope>NUCLEOTIDE SEQUENCE</scope>
    <source>
        <strain evidence="6">CBS 123094</strain>
    </source>
</reference>
<evidence type="ECO:0000256" key="3">
    <source>
        <dbReference type="SAM" id="SignalP"/>
    </source>
</evidence>
<feature type="signal peptide" evidence="3">
    <location>
        <begin position="1"/>
        <end position="19"/>
    </location>
</feature>
<dbReference type="InterPro" id="IPR013780">
    <property type="entry name" value="Glyco_hydro_b"/>
</dbReference>
<dbReference type="Proteomes" id="UP000799779">
    <property type="component" value="Unassembled WGS sequence"/>
</dbReference>
<dbReference type="GO" id="GO:0030246">
    <property type="term" value="F:carbohydrate binding"/>
    <property type="evidence" value="ECO:0007669"/>
    <property type="project" value="InterPro"/>
</dbReference>